<dbReference type="PRINTS" id="PR00081">
    <property type="entry name" value="GDHRDH"/>
</dbReference>
<proteinExistence type="inferred from homology"/>
<comment type="similarity">
    <text evidence="1">Belongs to the short-chain dehydrogenases/reductases (SDR) family.</text>
</comment>
<dbReference type="PANTHER" id="PTHR43639:SF1">
    <property type="entry name" value="SHORT-CHAIN DEHYDROGENASE_REDUCTASE FAMILY PROTEIN"/>
    <property type="match status" value="1"/>
</dbReference>
<evidence type="ECO:0000256" key="2">
    <source>
        <dbReference type="ARBA" id="ARBA00023002"/>
    </source>
</evidence>
<dbReference type="EC" id="1.1.1.47" evidence="3"/>
<comment type="caution">
    <text evidence="3">The sequence shown here is derived from an EMBL/GenBank/DDBJ whole genome shotgun (WGS) entry which is preliminary data.</text>
</comment>
<evidence type="ECO:0000313" key="3">
    <source>
        <dbReference type="EMBL" id="MBL4918332.1"/>
    </source>
</evidence>
<dbReference type="PANTHER" id="PTHR43639">
    <property type="entry name" value="OXIDOREDUCTASE, SHORT-CHAIN DEHYDROGENASE/REDUCTASE FAMILY (AFU_ORTHOLOGUE AFUA_5G02870)"/>
    <property type="match status" value="1"/>
</dbReference>
<dbReference type="RefSeq" id="WP_202689328.1">
    <property type="nucleotide sequence ID" value="NZ_JAESVN010000006.1"/>
</dbReference>
<dbReference type="Pfam" id="PF13561">
    <property type="entry name" value="adh_short_C2"/>
    <property type="match status" value="1"/>
</dbReference>
<accession>A0A8K0Y1V6</accession>
<protein>
    <submittedName>
        <fullName evidence="3">Glucose 1-dehydrogenase</fullName>
        <ecNumber evidence="3">1.1.1.47</ecNumber>
    </submittedName>
</protein>
<keyword evidence="2 3" id="KW-0560">Oxidoreductase</keyword>
<dbReference type="EMBL" id="JAESVN010000006">
    <property type="protein sequence ID" value="MBL4918332.1"/>
    <property type="molecule type" value="Genomic_DNA"/>
</dbReference>
<organism evidence="3 4">
    <name type="scientific">Szabonella alba</name>
    <dbReference type="NCBI Taxonomy" id="2804194"/>
    <lineage>
        <taxon>Bacteria</taxon>
        <taxon>Pseudomonadati</taxon>
        <taxon>Pseudomonadota</taxon>
        <taxon>Alphaproteobacteria</taxon>
        <taxon>Rhodobacterales</taxon>
        <taxon>Paracoccaceae</taxon>
        <taxon>Szabonella</taxon>
    </lineage>
</organism>
<evidence type="ECO:0000313" key="4">
    <source>
        <dbReference type="Proteomes" id="UP000648908"/>
    </source>
</evidence>
<dbReference type="AlphaFoldDB" id="A0A8K0Y1V6"/>
<dbReference type="InterPro" id="IPR036291">
    <property type="entry name" value="NAD(P)-bd_dom_sf"/>
</dbReference>
<evidence type="ECO:0000256" key="1">
    <source>
        <dbReference type="ARBA" id="ARBA00006484"/>
    </source>
</evidence>
<dbReference type="GO" id="GO:0047936">
    <property type="term" value="F:glucose 1-dehydrogenase [NAD(P)+] activity"/>
    <property type="evidence" value="ECO:0007669"/>
    <property type="project" value="UniProtKB-EC"/>
</dbReference>
<dbReference type="Gene3D" id="3.40.50.720">
    <property type="entry name" value="NAD(P)-binding Rossmann-like Domain"/>
    <property type="match status" value="1"/>
</dbReference>
<dbReference type="FunFam" id="3.40.50.720:FF:000084">
    <property type="entry name" value="Short-chain dehydrogenase reductase"/>
    <property type="match status" value="1"/>
</dbReference>
<reference evidence="3" key="1">
    <citation type="submission" date="2021-01" db="EMBL/GenBank/DDBJ databases">
        <title>Tabrizicola alba sp. nov. a motile alkaliphilic bacterium isolated from a soda lake.</title>
        <authorList>
            <person name="Szuroczki S."/>
            <person name="Abbaszade G."/>
            <person name="Schumann P."/>
            <person name="Toth E."/>
        </authorList>
    </citation>
    <scope>NUCLEOTIDE SEQUENCE</scope>
    <source>
        <strain evidence="3">DMG-N-6</strain>
    </source>
</reference>
<name>A0A8K0Y1V6_9RHOB</name>
<dbReference type="NCBIfam" id="NF005559">
    <property type="entry name" value="PRK07231.1"/>
    <property type="match status" value="1"/>
</dbReference>
<dbReference type="InterPro" id="IPR002347">
    <property type="entry name" value="SDR_fam"/>
</dbReference>
<dbReference type="Proteomes" id="UP000648908">
    <property type="component" value="Unassembled WGS sequence"/>
</dbReference>
<dbReference type="SUPFAM" id="SSF51735">
    <property type="entry name" value="NAD(P)-binding Rossmann-fold domains"/>
    <property type="match status" value="1"/>
</dbReference>
<sequence>MRMQGKVAVVTGGGSGYGAGIARKFAAEGAQVVIADIRPAAAEEVAREIDGMALTVDVGQGASVADMARAVLDRFGRIDVLVNNAGVTHPPGPLEEVEEAEFDRVFRINAKSVYLMARHVVPAMKAAGKGVILNIGSGAGVSPRPRLAWYNSSKGWMNIATKSMALELAPHGIRVNIINPVSGDTPMLSQFMGGDSAELRAGFMASIPLGRFSTPEDVAHAAVYLCSDESGLVTGAALMVDGGRTI</sequence>
<dbReference type="PRINTS" id="PR00080">
    <property type="entry name" value="SDRFAMILY"/>
</dbReference>
<keyword evidence="4" id="KW-1185">Reference proteome</keyword>
<gene>
    <name evidence="3" type="ORF">JL811_13980</name>
</gene>